<dbReference type="EMBL" id="RHHU01000003">
    <property type="protein sequence ID" value="RNB88411.1"/>
    <property type="molecule type" value="Genomic_DNA"/>
</dbReference>
<dbReference type="PANTHER" id="PTHR46066">
    <property type="entry name" value="CHITINASE DOMAIN-CONTAINING PROTEIN 1 FAMILY MEMBER"/>
    <property type="match status" value="1"/>
</dbReference>
<dbReference type="Gene3D" id="3.10.50.10">
    <property type="match status" value="1"/>
</dbReference>
<reference evidence="2 3" key="1">
    <citation type="submission" date="2018-10" db="EMBL/GenBank/DDBJ databases">
        <title>Phylogenomics of Brevibacillus.</title>
        <authorList>
            <person name="Dunlap C."/>
        </authorList>
    </citation>
    <scope>NUCLEOTIDE SEQUENCE [LARGE SCALE GENOMIC DNA]</scope>
    <source>
        <strain evidence="2 3">JCM 15774</strain>
    </source>
</reference>
<dbReference type="InterPro" id="IPR017853">
    <property type="entry name" value="GH"/>
</dbReference>
<proteinExistence type="predicted"/>
<feature type="domain" description="GH18" evidence="1">
    <location>
        <begin position="86"/>
        <end position="396"/>
    </location>
</feature>
<dbReference type="InterPro" id="IPR011583">
    <property type="entry name" value="Chitinase_II/V-like_cat"/>
</dbReference>
<dbReference type="InterPro" id="IPR029070">
    <property type="entry name" value="Chitinase_insertion_sf"/>
</dbReference>
<dbReference type="SMART" id="SM00636">
    <property type="entry name" value="Glyco_18"/>
    <property type="match status" value="1"/>
</dbReference>
<dbReference type="SUPFAM" id="SSF51445">
    <property type="entry name" value="(Trans)glycosidases"/>
    <property type="match status" value="1"/>
</dbReference>
<evidence type="ECO:0000259" key="1">
    <source>
        <dbReference type="PROSITE" id="PS51910"/>
    </source>
</evidence>
<evidence type="ECO:0000313" key="2">
    <source>
        <dbReference type="EMBL" id="RNB88411.1"/>
    </source>
</evidence>
<name>A0A3M8DLQ5_9BACL</name>
<evidence type="ECO:0000313" key="3">
    <source>
        <dbReference type="Proteomes" id="UP000269573"/>
    </source>
</evidence>
<keyword evidence="3" id="KW-1185">Reference proteome</keyword>
<dbReference type="Proteomes" id="UP000269573">
    <property type="component" value="Unassembled WGS sequence"/>
</dbReference>
<dbReference type="GO" id="GO:0005975">
    <property type="term" value="P:carbohydrate metabolic process"/>
    <property type="evidence" value="ECO:0007669"/>
    <property type="project" value="InterPro"/>
</dbReference>
<dbReference type="Pfam" id="PF00704">
    <property type="entry name" value="Glyco_hydro_18"/>
    <property type="match status" value="1"/>
</dbReference>
<dbReference type="PROSITE" id="PS51910">
    <property type="entry name" value="GH18_2"/>
    <property type="match status" value="1"/>
</dbReference>
<dbReference type="GO" id="GO:0008061">
    <property type="term" value="F:chitin binding"/>
    <property type="evidence" value="ECO:0007669"/>
    <property type="project" value="InterPro"/>
</dbReference>
<organism evidence="2 3">
    <name type="scientific">Brevibacillus nitrificans</name>
    <dbReference type="NCBI Taxonomy" id="651560"/>
    <lineage>
        <taxon>Bacteria</taxon>
        <taxon>Bacillati</taxon>
        <taxon>Bacillota</taxon>
        <taxon>Bacilli</taxon>
        <taxon>Bacillales</taxon>
        <taxon>Paenibacillaceae</taxon>
        <taxon>Brevibacillus</taxon>
    </lineage>
</organism>
<dbReference type="Gene3D" id="3.20.20.80">
    <property type="entry name" value="Glycosidases"/>
    <property type="match status" value="1"/>
</dbReference>
<sequence length="396" mass="45345">MPAFCVFSGKGRDNQETTHKGRMLYSFGQTNRSKFRCERKVNMRIRGICLFIVLMLGVFGCSPSGQSRQQALPQSEAPKAKVNNISNKSSILLGWNAFGTTDIYIEQNNASPEMNVVSPRWFSLDDERMVSGEADQRYLEWAHGAGRKVWAFFGNQFNAELTDKMIGKRDNHKKIAEMLKEKLVPAKIDGVNVDFENINPKNKDDFVHFVKELKSTLGPHGIVISVDVTRENPDPFWSGSYDRKALGEIADYIVMMGYDEDLGGGEKVGSVASLSWVEEGIQLLMKDVPSEKIILAIPFYTREWVTNLQTNQSIRFDRNMIETEQILMDKKLDKKYDPKTQQNYVEFVENGEKHQIWVEDETSLKNRLDLVKKYNLRGSAVWYVGQEIPGIWTIFR</sequence>
<comment type="caution">
    <text evidence="2">The sequence shown here is derived from an EMBL/GenBank/DDBJ whole genome shotgun (WGS) entry which is preliminary data.</text>
</comment>
<dbReference type="AlphaFoldDB" id="A0A3M8DLQ5"/>
<dbReference type="PANTHER" id="PTHR46066:SF2">
    <property type="entry name" value="CHITINASE DOMAIN-CONTAINING PROTEIN 1"/>
    <property type="match status" value="1"/>
</dbReference>
<dbReference type="InterPro" id="IPR001223">
    <property type="entry name" value="Glyco_hydro18_cat"/>
</dbReference>
<accession>A0A3M8DLQ5</accession>
<gene>
    <name evidence="2" type="ORF">EDM59_04620</name>
</gene>
<protein>
    <recommendedName>
        <fullName evidence="1">GH18 domain-containing protein</fullName>
    </recommendedName>
</protein>